<evidence type="ECO:0000256" key="3">
    <source>
        <dbReference type="ARBA" id="ARBA00023295"/>
    </source>
</evidence>
<dbReference type="GO" id="GO:0006080">
    <property type="term" value="P:substituted mannan metabolic process"/>
    <property type="evidence" value="ECO:0007669"/>
    <property type="project" value="InterPro"/>
</dbReference>
<keyword evidence="3 4" id="KW-0326">Glycosidase</keyword>
<dbReference type="AlphaFoldDB" id="A0AAE0KA64"/>
<dbReference type="PROSITE" id="PS51764">
    <property type="entry name" value="GH26"/>
    <property type="match status" value="1"/>
</dbReference>
<evidence type="ECO:0000259" key="6">
    <source>
        <dbReference type="PROSITE" id="PS51764"/>
    </source>
</evidence>
<evidence type="ECO:0000313" key="7">
    <source>
        <dbReference type="EMBL" id="KAK3372260.1"/>
    </source>
</evidence>
<comment type="caution">
    <text evidence="7">The sequence shown here is derived from an EMBL/GenBank/DDBJ whole genome shotgun (WGS) entry which is preliminary data.</text>
</comment>
<evidence type="ECO:0000313" key="8">
    <source>
        <dbReference type="Proteomes" id="UP001285441"/>
    </source>
</evidence>
<reference evidence="7" key="2">
    <citation type="submission" date="2023-06" db="EMBL/GenBank/DDBJ databases">
        <authorList>
            <consortium name="Lawrence Berkeley National Laboratory"/>
            <person name="Haridas S."/>
            <person name="Hensen N."/>
            <person name="Bonometti L."/>
            <person name="Westerberg I."/>
            <person name="Brannstrom I.O."/>
            <person name="Guillou S."/>
            <person name="Cros-Aarteil S."/>
            <person name="Calhoun S."/>
            <person name="Kuo A."/>
            <person name="Mondo S."/>
            <person name="Pangilinan J."/>
            <person name="Riley R."/>
            <person name="LaButti K."/>
            <person name="Andreopoulos B."/>
            <person name="Lipzen A."/>
            <person name="Chen C."/>
            <person name="Yanf M."/>
            <person name="Daum C."/>
            <person name="Ng V."/>
            <person name="Clum A."/>
            <person name="Steindorff A."/>
            <person name="Ohm R."/>
            <person name="Martin F."/>
            <person name="Silar P."/>
            <person name="Natvig D."/>
            <person name="Lalanne C."/>
            <person name="Gautier V."/>
            <person name="Ament-velasquez S.L."/>
            <person name="Kruys A."/>
            <person name="Hutchinson M.I."/>
            <person name="Powell A.J."/>
            <person name="Barry K."/>
            <person name="Miller A.N."/>
            <person name="Grigoriev I.V."/>
            <person name="Debuchy R."/>
            <person name="Gladieux P."/>
            <person name="Thoren M.H."/>
            <person name="Johannesson H."/>
        </authorList>
    </citation>
    <scope>NUCLEOTIDE SEQUENCE</scope>
    <source>
        <strain evidence="7">CBS 232.78</strain>
    </source>
</reference>
<proteinExistence type="inferred from homology"/>
<dbReference type="Pfam" id="PF02156">
    <property type="entry name" value="Glyco_hydro_26"/>
    <property type="match status" value="1"/>
</dbReference>
<comment type="similarity">
    <text evidence="1 4">Belongs to the glycosyl hydrolase 26 family.</text>
</comment>
<dbReference type="InterPro" id="IPR022790">
    <property type="entry name" value="GH26_dom"/>
</dbReference>
<dbReference type="GO" id="GO:0016985">
    <property type="term" value="F:mannan endo-1,4-beta-mannosidase activity"/>
    <property type="evidence" value="ECO:0007669"/>
    <property type="project" value="InterPro"/>
</dbReference>
<name>A0AAE0KA64_9PEZI</name>
<dbReference type="Proteomes" id="UP001285441">
    <property type="component" value="Unassembled WGS sequence"/>
</dbReference>
<gene>
    <name evidence="7" type="ORF">B0H63DRAFT_420775</name>
</gene>
<protein>
    <submittedName>
        <fullName evidence="7">Glycoside hydrolase superfamily</fullName>
    </submittedName>
</protein>
<keyword evidence="8" id="KW-1185">Reference proteome</keyword>
<dbReference type="PANTHER" id="PTHR40079:SF6">
    <property type="entry name" value="GH26 DOMAIN-CONTAINING PROTEIN"/>
    <property type="match status" value="1"/>
</dbReference>
<dbReference type="SUPFAM" id="SSF51445">
    <property type="entry name" value="(Trans)glycosidases"/>
    <property type="match status" value="1"/>
</dbReference>
<feature type="active site" description="Proton donor" evidence="4">
    <location>
        <position position="152"/>
    </location>
</feature>
<feature type="active site" description="Nucleophile" evidence="4">
    <location>
        <position position="250"/>
    </location>
</feature>
<evidence type="ECO:0000256" key="4">
    <source>
        <dbReference type="PROSITE-ProRule" id="PRU01100"/>
    </source>
</evidence>
<dbReference type="PANTHER" id="PTHR40079">
    <property type="entry name" value="MANNAN ENDO-1,4-BETA-MANNOSIDASE E-RELATED"/>
    <property type="match status" value="1"/>
</dbReference>
<reference evidence="7" key="1">
    <citation type="journal article" date="2023" name="Mol. Phylogenet. Evol.">
        <title>Genome-scale phylogeny and comparative genomics of the fungal order Sordariales.</title>
        <authorList>
            <person name="Hensen N."/>
            <person name="Bonometti L."/>
            <person name="Westerberg I."/>
            <person name="Brannstrom I.O."/>
            <person name="Guillou S."/>
            <person name="Cros-Aarteil S."/>
            <person name="Calhoun S."/>
            <person name="Haridas S."/>
            <person name="Kuo A."/>
            <person name="Mondo S."/>
            <person name="Pangilinan J."/>
            <person name="Riley R."/>
            <person name="LaButti K."/>
            <person name="Andreopoulos B."/>
            <person name="Lipzen A."/>
            <person name="Chen C."/>
            <person name="Yan M."/>
            <person name="Daum C."/>
            <person name="Ng V."/>
            <person name="Clum A."/>
            <person name="Steindorff A."/>
            <person name="Ohm R.A."/>
            <person name="Martin F."/>
            <person name="Silar P."/>
            <person name="Natvig D.O."/>
            <person name="Lalanne C."/>
            <person name="Gautier V."/>
            <person name="Ament-Velasquez S.L."/>
            <person name="Kruys A."/>
            <person name="Hutchinson M.I."/>
            <person name="Powell A.J."/>
            <person name="Barry K."/>
            <person name="Miller A.N."/>
            <person name="Grigoriev I.V."/>
            <person name="Debuchy R."/>
            <person name="Gladieux P."/>
            <person name="Hiltunen Thoren M."/>
            <person name="Johannesson H."/>
        </authorList>
    </citation>
    <scope>NUCLEOTIDE SEQUENCE</scope>
    <source>
        <strain evidence="7">CBS 232.78</strain>
    </source>
</reference>
<feature type="signal peptide" evidence="5">
    <location>
        <begin position="1"/>
        <end position="18"/>
    </location>
</feature>
<keyword evidence="5" id="KW-0732">Signal</keyword>
<evidence type="ECO:0000256" key="5">
    <source>
        <dbReference type="SAM" id="SignalP"/>
    </source>
</evidence>
<keyword evidence="2 4" id="KW-0378">Hydrolase</keyword>
<dbReference type="Gene3D" id="3.20.20.80">
    <property type="entry name" value="Glycosidases"/>
    <property type="match status" value="1"/>
</dbReference>
<feature type="domain" description="GH26" evidence="6">
    <location>
        <begin position="30"/>
        <end position="307"/>
    </location>
</feature>
<sequence length="313" mass="35040">MYLSGGVVVSLLSGACLGVTPSKPLLWRRTPCSNLNVLPMNTGMRGNNGIYWGWNPDIEKGDNISAINMMTGRKASTVGIFSQINSPNGFDGHQLLRHLDEVKGSGAALIASVMPNGLSFNEVTPKIAEDIAKVVRQFTDQGVEVWLRFAHEMNYYVRPGTYRGNSTQFIKAWRTIHNATKDIDGCLLFWCPNNAKLIDLMAEWWPGAEHVDIVGMDQYPSSLSATFKSTYGAFYDAYAKKYNKHMAIPETATKPDNATLKQAWVRALASADVRAEFPCLQSVTWFELHKSWDYRVVMGQDKSVRDRTLSNFR</sequence>
<dbReference type="EMBL" id="JAULSW010000008">
    <property type="protein sequence ID" value="KAK3372260.1"/>
    <property type="molecule type" value="Genomic_DNA"/>
</dbReference>
<dbReference type="InterPro" id="IPR017853">
    <property type="entry name" value="GH"/>
</dbReference>
<evidence type="ECO:0000256" key="1">
    <source>
        <dbReference type="ARBA" id="ARBA00007754"/>
    </source>
</evidence>
<organism evidence="7 8">
    <name type="scientific">Podospora didyma</name>
    <dbReference type="NCBI Taxonomy" id="330526"/>
    <lineage>
        <taxon>Eukaryota</taxon>
        <taxon>Fungi</taxon>
        <taxon>Dikarya</taxon>
        <taxon>Ascomycota</taxon>
        <taxon>Pezizomycotina</taxon>
        <taxon>Sordariomycetes</taxon>
        <taxon>Sordariomycetidae</taxon>
        <taxon>Sordariales</taxon>
        <taxon>Podosporaceae</taxon>
        <taxon>Podospora</taxon>
    </lineage>
</organism>
<feature type="chain" id="PRO_5042205710" evidence="5">
    <location>
        <begin position="19"/>
        <end position="313"/>
    </location>
</feature>
<evidence type="ECO:0000256" key="2">
    <source>
        <dbReference type="ARBA" id="ARBA00022801"/>
    </source>
</evidence>
<dbReference type="InterPro" id="IPR000805">
    <property type="entry name" value="Glyco_hydro_26"/>
</dbReference>
<accession>A0AAE0KA64</accession>